<accession>W4GL21</accession>
<feature type="region of interest" description="Disordered" evidence="1">
    <location>
        <begin position="1"/>
        <end position="24"/>
    </location>
</feature>
<protein>
    <submittedName>
        <fullName evidence="2">Uncharacterized protein</fullName>
    </submittedName>
</protein>
<gene>
    <name evidence="2" type="ORF">H257_06686</name>
</gene>
<reference evidence="2" key="1">
    <citation type="submission" date="2013-12" db="EMBL/GenBank/DDBJ databases">
        <title>The Genome Sequence of Aphanomyces astaci APO3.</title>
        <authorList>
            <consortium name="The Broad Institute Genomics Platform"/>
            <person name="Russ C."/>
            <person name="Tyler B."/>
            <person name="van West P."/>
            <person name="Dieguez-Uribeondo J."/>
            <person name="Young S.K."/>
            <person name="Zeng Q."/>
            <person name="Gargeya S."/>
            <person name="Fitzgerald M."/>
            <person name="Abouelleil A."/>
            <person name="Alvarado L."/>
            <person name="Chapman S.B."/>
            <person name="Gainer-Dewar J."/>
            <person name="Goldberg J."/>
            <person name="Griggs A."/>
            <person name="Gujja S."/>
            <person name="Hansen M."/>
            <person name="Howarth C."/>
            <person name="Imamovic A."/>
            <person name="Ireland A."/>
            <person name="Larimer J."/>
            <person name="McCowan C."/>
            <person name="Murphy C."/>
            <person name="Pearson M."/>
            <person name="Poon T.W."/>
            <person name="Priest M."/>
            <person name="Roberts A."/>
            <person name="Saif S."/>
            <person name="Shea T."/>
            <person name="Sykes S."/>
            <person name="Wortman J."/>
            <person name="Nusbaum C."/>
            <person name="Birren B."/>
        </authorList>
    </citation>
    <scope>NUCLEOTIDE SEQUENCE [LARGE SCALE GENOMIC DNA]</scope>
    <source>
        <strain evidence="2">APO3</strain>
    </source>
</reference>
<proteinExistence type="predicted"/>
<dbReference type="EMBL" id="KI913126">
    <property type="protein sequence ID" value="ETV80377.1"/>
    <property type="molecule type" value="Genomic_DNA"/>
</dbReference>
<dbReference type="AlphaFoldDB" id="W4GL21"/>
<evidence type="ECO:0000313" key="2">
    <source>
        <dbReference type="EMBL" id="ETV80377.1"/>
    </source>
</evidence>
<name>W4GL21_APHAT</name>
<dbReference type="VEuPathDB" id="FungiDB:H257_06686"/>
<sequence length="88" mass="9660">MSCDEESSAASDNEDGDEEGGQLHQAVSRACTLWQANDRGDGRWILVRPKHTSATLLPHVRVVQHSPWASGNQFCPAIQLSTLRAFDV</sequence>
<evidence type="ECO:0000256" key="1">
    <source>
        <dbReference type="SAM" id="MobiDB-lite"/>
    </source>
</evidence>
<organism evidence="2">
    <name type="scientific">Aphanomyces astaci</name>
    <name type="common">Crayfish plague agent</name>
    <dbReference type="NCBI Taxonomy" id="112090"/>
    <lineage>
        <taxon>Eukaryota</taxon>
        <taxon>Sar</taxon>
        <taxon>Stramenopiles</taxon>
        <taxon>Oomycota</taxon>
        <taxon>Saprolegniomycetes</taxon>
        <taxon>Saprolegniales</taxon>
        <taxon>Verrucalvaceae</taxon>
        <taxon>Aphanomyces</taxon>
    </lineage>
</organism>
<dbReference type="GeneID" id="20808682"/>
<feature type="compositionally biased region" description="Acidic residues" evidence="1">
    <location>
        <begin position="1"/>
        <end position="20"/>
    </location>
</feature>
<dbReference type="RefSeq" id="XP_009830301.1">
    <property type="nucleotide sequence ID" value="XM_009831999.1"/>
</dbReference>